<sequence length="175" mass="17542">MIRITLLALAAAASAQAAATTTWSLWTDSSCSTSQIAATTLTDSSCYSGSAYCSTVGLDSSGCSQQLASLEVTSFNVVQISSMAALTMYNCTDCSTAGTCAGKTVPLPCGTCLPASLMGGTAYVKVACSSSTAALSSSSSSSSSQVAKSGHIRLAPNPDVIVVLAFSLAATIAFW</sequence>
<feature type="chain" id="PRO_5047523069" evidence="1">
    <location>
        <begin position="18"/>
        <end position="175"/>
    </location>
</feature>
<dbReference type="Proteomes" id="UP001527925">
    <property type="component" value="Unassembled WGS sequence"/>
</dbReference>
<feature type="signal peptide" evidence="1">
    <location>
        <begin position="1"/>
        <end position="17"/>
    </location>
</feature>
<dbReference type="EMBL" id="JADGIZ020000006">
    <property type="protein sequence ID" value="KAL2918502.1"/>
    <property type="molecule type" value="Genomic_DNA"/>
</dbReference>
<organism evidence="2 3">
    <name type="scientific">Polyrhizophydium stewartii</name>
    <dbReference type="NCBI Taxonomy" id="2732419"/>
    <lineage>
        <taxon>Eukaryota</taxon>
        <taxon>Fungi</taxon>
        <taxon>Fungi incertae sedis</taxon>
        <taxon>Chytridiomycota</taxon>
        <taxon>Chytridiomycota incertae sedis</taxon>
        <taxon>Chytridiomycetes</taxon>
        <taxon>Rhizophydiales</taxon>
        <taxon>Rhizophydiales incertae sedis</taxon>
        <taxon>Polyrhizophydium</taxon>
    </lineage>
</organism>
<evidence type="ECO:0000256" key="1">
    <source>
        <dbReference type="SAM" id="SignalP"/>
    </source>
</evidence>
<keyword evidence="1" id="KW-0732">Signal</keyword>
<reference evidence="2 3" key="1">
    <citation type="submission" date="2023-09" db="EMBL/GenBank/DDBJ databases">
        <title>Pangenome analysis of Batrachochytrium dendrobatidis and related Chytrids.</title>
        <authorList>
            <person name="Yacoub M.N."/>
            <person name="Stajich J.E."/>
            <person name="James T.Y."/>
        </authorList>
    </citation>
    <scope>NUCLEOTIDE SEQUENCE [LARGE SCALE GENOMIC DNA]</scope>
    <source>
        <strain evidence="2 3">JEL0888</strain>
    </source>
</reference>
<accession>A0ABR4NG40</accession>
<comment type="caution">
    <text evidence="2">The sequence shown here is derived from an EMBL/GenBank/DDBJ whole genome shotgun (WGS) entry which is preliminary data.</text>
</comment>
<name>A0ABR4NG40_9FUNG</name>
<keyword evidence="3" id="KW-1185">Reference proteome</keyword>
<evidence type="ECO:0000313" key="3">
    <source>
        <dbReference type="Proteomes" id="UP001527925"/>
    </source>
</evidence>
<proteinExistence type="predicted"/>
<gene>
    <name evidence="2" type="ORF">HK105_201903</name>
</gene>
<protein>
    <submittedName>
        <fullName evidence="2">Uncharacterized protein</fullName>
    </submittedName>
</protein>
<evidence type="ECO:0000313" key="2">
    <source>
        <dbReference type="EMBL" id="KAL2918502.1"/>
    </source>
</evidence>